<dbReference type="EMBL" id="CP001739">
    <property type="protein sequence ID" value="ACZ07124.1"/>
    <property type="molecule type" value="Genomic_DNA"/>
</dbReference>
<dbReference type="KEGG" id="str:Sterm_0239"/>
<organism evidence="2 3">
    <name type="scientific">Sebaldella termitidis (strain ATCC 33386 / NCTC 11300)</name>
    <dbReference type="NCBI Taxonomy" id="526218"/>
    <lineage>
        <taxon>Bacteria</taxon>
        <taxon>Fusobacteriati</taxon>
        <taxon>Fusobacteriota</taxon>
        <taxon>Fusobacteriia</taxon>
        <taxon>Fusobacteriales</taxon>
        <taxon>Leptotrichiaceae</taxon>
        <taxon>Sebaldella</taxon>
    </lineage>
</organism>
<feature type="coiled-coil region" evidence="1">
    <location>
        <begin position="28"/>
        <end position="62"/>
    </location>
</feature>
<dbReference type="RefSeq" id="WP_012859723.1">
    <property type="nucleotide sequence ID" value="NC_013517.1"/>
</dbReference>
<dbReference type="STRING" id="526218.Sterm_0239"/>
<dbReference type="AlphaFoldDB" id="D1AKV8"/>
<evidence type="ECO:0000313" key="3">
    <source>
        <dbReference type="Proteomes" id="UP000000845"/>
    </source>
</evidence>
<proteinExistence type="predicted"/>
<dbReference type="eggNOG" id="ENOG50349UP">
    <property type="taxonomic scope" value="Bacteria"/>
</dbReference>
<reference evidence="2 3" key="2">
    <citation type="journal article" date="2010" name="Stand. Genomic Sci.">
        <title>Complete genome sequence of Sebaldella termitidis type strain (NCTC 11300).</title>
        <authorList>
            <person name="Harmon-Smith M."/>
            <person name="Celia L."/>
            <person name="Chertkov O."/>
            <person name="Lapidus A."/>
            <person name="Copeland A."/>
            <person name="Glavina Del Rio T."/>
            <person name="Nolan M."/>
            <person name="Lucas S."/>
            <person name="Tice H."/>
            <person name="Cheng J.F."/>
            <person name="Han C."/>
            <person name="Detter J.C."/>
            <person name="Bruce D."/>
            <person name="Goodwin L."/>
            <person name="Pitluck S."/>
            <person name="Pati A."/>
            <person name="Liolios K."/>
            <person name="Ivanova N."/>
            <person name="Mavromatis K."/>
            <person name="Mikhailova N."/>
            <person name="Chen A."/>
            <person name="Palaniappan K."/>
            <person name="Land M."/>
            <person name="Hauser L."/>
            <person name="Chang Y.J."/>
            <person name="Jeffries C.D."/>
            <person name="Brettin T."/>
            <person name="Goker M."/>
            <person name="Beck B."/>
            <person name="Bristow J."/>
            <person name="Eisen J.A."/>
            <person name="Markowitz V."/>
            <person name="Hugenholtz P."/>
            <person name="Kyrpides N.C."/>
            <person name="Klenk H.P."/>
            <person name="Chen F."/>
        </authorList>
    </citation>
    <scope>NUCLEOTIDE SEQUENCE [LARGE SCALE GENOMIC DNA]</scope>
    <source>
        <strain evidence="3">ATCC 33386 / NCTC 11300</strain>
    </source>
</reference>
<name>D1AKV8_SEBTE</name>
<keyword evidence="3" id="KW-1185">Reference proteome</keyword>
<keyword evidence="1" id="KW-0175">Coiled coil</keyword>
<evidence type="ECO:0000256" key="1">
    <source>
        <dbReference type="SAM" id="Coils"/>
    </source>
</evidence>
<gene>
    <name evidence="2" type="ordered locus">Sterm_0239</name>
</gene>
<accession>D1AKV8</accession>
<dbReference type="HOGENOM" id="CLU_1439497_0_0_0"/>
<sequence>MELNRNKYTLLFLSVVLLIFLFQKYERRTELKNNYNILLNEKNELKEKLRHVNEENSQKKTESEEQLKTINNITLNLNSSTLKNETEFKKIIYLFSEESGLDLREIGKAEYIWKKESYSLKYIFFTFEGDLAGMTKFLYFINKSKVYIDMTKSYIELTRDSFKISLGYLEKNSNLMKEEKK</sequence>
<evidence type="ECO:0000313" key="2">
    <source>
        <dbReference type="EMBL" id="ACZ07124.1"/>
    </source>
</evidence>
<reference evidence="3" key="1">
    <citation type="submission" date="2009-09" db="EMBL/GenBank/DDBJ databases">
        <title>The complete chromosome of Sebaldella termitidis ATCC 33386.</title>
        <authorList>
            <consortium name="US DOE Joint Genome Institute (JGI-PGF)"/>
            <person name="Lucas S."/>
            <person name="Copeland A."/>
            <person name="Lapidus A."/>
            <person name="Glavina del Rio T."/>
            <person name="Dalin E."/>
            <person name="Tice H."/>
            <person name="Bruce D."/>
            <person name="Goodwin L."/>
            <person name="Pitluck S."/>
            <person name="Kyrpides N."/>
            <person name="Mavromatis K."/>
            <person name="Ivanova N."/>
            <person name="Mikhailova N."/>
            <person name="Sims D."/>
            <person name="Meincke L."/>
            <person name="Brettin T."/>
            <person name="Detter J.C."/>
            <person name="Han C."/>
            <person name="Larimer F."/>
            <person name="Land M."/>
            <person name="Hauser L."/>
            <person name="Markowitz V."/>
            <person name="Cheng J.F."/>
            <person name="Hugenholtz P."/>
            <person name="Woyke T."/>
            <person name="Wu D."/>
            <person name="Eisen J.A."/>
        </authorList>
    </citation>
    <scope>NUCLEOTIDE SEQUENCE [LARGE SCALE GENOMIC DNA]</scope>
    <source>
        <strain evidence="3">ATCC 33386 / NCTC 11300</strain>
    </source>
</reference>
<dbReference type="Proteomes" id="UP000000845">
    <property type="component" value="Chromosome"/>
</dbReference>
<protein>
    <submittedName>
        <fullName evidence="2">Uncharacterized protein</fullName>
    </submittedName>
</protein>